<gene>
    <name evidence="1" type="ORF">D9611_008998</name>
</gene>
<organism evidence="1 2">
    <name type="scientific">Ephemerocybe angulata</name>
    <dbReference type="NCBI Taxonomy" id="980116"/>
    <lineage>
        <taxon>Eukaryota</taxon>
        <taxon>Fungi</taxon>
        <taxon>Dikarya</taxon>
        <taxon>Basidiomycota</taxon>
        <taxon>Agaricomycotina</taxon>
        <taxon>Agaricomycetes</taxon>
        <taxon>Agaricomycetidae</taxon>
        <taxon>Agaricales</taxon>
        <taxon>Agaricineae</taxon>
        <taxon>Psathyrellaceae</taxon>
        <taxon>Ephemerocybe</taxon>
    </lineage>
</organism>
<sequence length="94" mass="10645">MHHPPIHSNAFYRAQSDVWPTDYSQRGSFRKTGVIVDMEEENEEGAWVENSRERKDELCNRKDFEIVMIGGSPKRAYAVAGGNAGVSVRELTTM</sequence>
<name>A0A8H5C0R7_9AGAR</name>
<evidence type="ECO:0000313" key="1">
    <source>
        <dbReference type="EMBL" id="KAF5331882.1"/>
    </source>
</evidence>
<evidence type="ECO:0000313" key="2">
    <source>
        <dbReference type="Proteomes" id="UP000541558"/>
    </source>
</evidence>
<accession>A0A8H5C0R7</accession>
<dbReference type="Proteomes" id="UP000541558">
    <property type="component" value="Unassembled WGS sequence"/>
</dbReference>
<reference evidence="1 2" key="1">
    <citation type="journal article" date="2020" name="ISME J.">
        <title>Uncovering the hidden diversity of litter-decomposition mechanisms in mushroom-forming fungi.</title>
        <authorList>
            <person name="Floudas D."/>
            <person name="Bentzer J."/>
            <person name="Ahren D."/>
            <person name="Johansson T."/>
            <person name="Persson P."/>
            <person name="Tunlid A."/>
        </authorList>
    </citation>
    <scope>NUCLEOTIDE SEQUENCE [LARGE SCALE GENOMIC DNA]</scope>
    <source>
        <strain evidence="1 2">CBS 175.51</strain>
    </source>
</reference>
<proteinExistence type="predicted"/>
<protein>
    <submittedName>
        <fullName evidence="1">Uncharacterized protein</fullName>
    </submittedName>
</protein>
<keyword evidence="2" id="KW-1185">Reference proteome</keyword>
<dbReference type="EMBL" id="JAACJK010000112">
    <property type="protein sequence ID" value="KAF5331882.1"/>
    <property type="molecule type" value="Genomic_DNA"/>
</dbReference>
<comment type="caution">
    <text evidence="1">The sequence shown here is derived from an EMBL/GenBank/DDBJ whole genome shotgun (WGS) entry which is preliminary data.</text>
</comment>
<dbReference type="AlphaFoldDB" id="A0A8H5C0R7"/>